<name>A0A1L9SYB3_9EURO</name>
<dbReference type="Proteomes" id="UP000184356">
    <property type="component" value="Unassembled WGS sequence"/>
</dbReference>
<dbReference type="PANTHER" id="PTHR24198:SF165">
    <property type="entry name" value="ANKYRIN REPEAT-CONTAINING PROTEIN-RELATED"/>
    <property type="match status" value="1"/>
</dbReference>
<dbReference type="SUPFAM" id="SSF48403">
    <property type="entry name" value="Ankyrin repeat"/>
    <property type="match status" value="1"/>
</dbReference>
<dbReference type="VEuPathDB" id="FungiDB:ASPSYDRAFT_95846"/>
<dbReference type="STRING" id="1036612.A0A1L9SYB3"/>
<dbReference type="PANTHER" id="PTHR24198">
    <property type="entry name" value="ANKYRIN REPEAT AND PROTEIN KINASE DOMAIN-CONTAINING PROTEIN"/>
    <property type="match status" value="1"/>
</dbReference>
<feature type="transmembrane region" description="Helical" evidence="4">
    <location>
        <begin position="150"/>
        <end position="173"/>
    </location>
</feature>
<dbReference type="Pfam" id="PF12796">
    <property type="entry name" value="Ank_2"/>
    <property type="match status" value="1"/>
</dbReference>
<dbReference type="Pfam" id="PF00023">
    <property type="entry name" value="Ank"/>
    <property type="match status" value="1"/>
</dbReference>
<keyword evidence="4" id="KW-1133">Transmembrane helix</keyword>
<dbReference type="GeneID" id="63769252"/>
<keyword evidence="4" id="KW-0812">Transmembrane</keyword>
<keyword evidence="2 3" id="KW-0040">ANK repeat</keyword>
<dbReference type="InterPro" id="IPR036770">
    <property type="entry name" value="Ankyrin_rpt-contain_sf"/>
</dbReference>
<evidence type="ECO:0000256" key="2">
    <source>
        <dbReference type="ARBA" id="ARBA00023043"/>
    </source>
</evidence>
<keyword evidence="1" id="KW-0677">Repeat</keyword>
<dbReference type="EMBL" id="KV878604">
    <property type="protein sequence ID" value="OJJ52146.1"/>
    <property type="molecule type" value="Genomic_DNA"/>
</dbReference>
<dbReference type="OrthoDB" id="4490188at2759"/>
<evidence type="ECO:0000313" key="6">
    <source>
        <dbReference type="Proteomes" id="UP000184356"/>
    </source>
</evidence>
<proteinExistence type="predicted"/>
<dbReference type="AlphaFoldDB" id="A0A1L9SYB3"/>
<dbReference type="PROSITE" id="PS50088">
    <property type="entry name" value="ANK_REPEAT"/>
    <property type="match status" value="1"/>
</dbReference>
<evidence type="ECO:0000313" key="5">
    <source>
        <dbReference type="EMBL" id="OJJ52146.1"/>
    </source>
</evidence>
<sequence length="183" mass="19924">MASTIDINARNRRGCTALWNATRQGHHQVASRLLIEDDVQVNSTGTGESTDRSTSLHHAVDEGNLALVHQLLTKSTADPNVSDEDGRTPLWWAASDGDQLLVRSLLDDPRTERHRKDNSGRAPVDAVKSGNEDEIVCLLTNCHHRCPGDIFAEVVLIVILVPILLLLSLASVVGRALARVCTL</sequence>
<protein>
    <submittedName>
        <fullName evidence="5">Uncharacterized protein</fullName>
    </submittedName>
</protein>
<feature type="repeat" description="ANK" evidence="3">
    <location>
        <begin position="51"/>
        <end position="84"/>
    </location>
</feature>
<evidence type="ECO:0000256" key="3">
    <source>
        <dbReference type="PROSITE-ProRule" id="PRU00023"/>
    </source>
</evidence>
<dbReference type="Gene3D" id="1.25.40.20">
    <property type="entry name" value="Ankyrin repeat-containing domain"/>
    <property type="match status" value="1"/>
</dbReference>
<accession>A0A1L9SYB3</accession>
<keyword evidence="6" id="KW-1185">Reference proteome</keyword>
<evidence type="ECO:0000256" key="4">
    <source>
        <dbReference type="SAM" id="Phobius"/>
    </source>
</evidence>
<dbReference type="RefSeq" id="XP_040695952.1">
    <property type="nucleotide sequence ID" value="XM_040853179.1"/>
</dbReference>
<organism evidence="5 6">
    <name type="scientific">Aspergillus sydowii CBS 593.65</name>
    <dbReference type="NCBI Taxonomy" id="1036612"/>
    <lineage>
        <taxon>Eukaryota</taxon>
        <taxon>Fungi</taxon>
        <taxon>Dikarya</taxon>
        <taxon>Ascomycota</taxon>
        <taxon>Pezizomycotina</taxon>
        <taxon>Eurotiomycetes</taxon>
        <taxon>Eurotiomycetidae</taxon>
        <taxon>Eurotiales</taxon>
        <taxon>Aspergillaceae</taxon>
        <taxon>Aspergillus</taxon>
        <taxon>Aspergillus subgen. Nidulantes</taxon>
    </lineage>
</organism>
<keyword evidence="4" id="KW-0472">Membrane</keyword>
<gene>
    <name evidence="5" type="ORF">ASPSYDRAFT_95846</name>
</gene>
<reference evidence="6" key="1">
    <citation type="journal article" date="2017" name="Genome Biol.">
        <title>Comparative genomics reveals high biological diversity and specific adaptations in the industrially and medically important fungal genus Aspergillus.</title>
        <authorList>
            <person name="de Vries R.P."/>
            <person name="Riley R."/>
            <person name="Wiebenga A."/>
            <person name="Aguilar-Osorio G."/>
            <person name="Amillis S."/>
            <person name="Uchima C.A."/>
            <person name="Anderluh G."/>
            <person name="Asadollahi M."/>
            <person name="Askin M."/>
            <person name="Barry K."/>
            <person name="Battaglia E."/>
            <person name="Bayram O."/>
            <person name="Benocci T."/>
            <person name="Braus-Stromeyer S.A."/>
            <person name="Caldana C."/>
            <person name="Canovas D."/>
            <person name="Cerqueira G.C."/>
            <person name="Chen F."/>
            <person name="Chen W."/>
            <person name="Choi C."/>
            <person name="Clum A."/>
            <person name="Dos Santos R.A."/>
            <person name="Damasio A.R."/>
            <person name="Diallinas G."/>
            <person name="Emri T."/>
            <person name="Fekete E."/>
            <person name="Flipphi M."/>
            <person name="Freyberg S."/>
            <person name="Gallo A."/>
            <person name="Gournas C."/>
            <person name="Habgood R."/>
            <person name="Hainaut M."/>
            <person name="Harispe M.L."/>
            <person name="Henrissat B."/>
            <person name="Hilden K.S."/>
            <person name="Hope R."/>
            <person name="Hossain A."/>
            <person name="Karabika E."/>
            <person name="Karaffa L."/>
            <person name="Karanyi Z."/>
            <person name="Krasevec N."/>
            <person name="Kuo A."/>
            <person name="Kusch H."/>
            <person name="LaButti K."/>
            <person name="Lagendijk E.L."/>
            <person name="Lapidus A."/>
            <person name="Levasseur A."/>
            <person name="Lindquist E."/>
            <person name="Lipzen A."/>
            <person name="Logrieco A.F."/>
            <person name="MacCabe A."/>
            <person name="Maekelae M.R."/>
            <person name="Malavazi I."/>
            <person name="Melin P."/>
            <person name="Meyer V."/>
            <person name="Mielnichuk N."/>
            <person name="Miskei M."/>
            <person name="Molnar A.P."/>
            <person name="Mule G."/>
            <person name="Ngan C.Y."/>
            <person name="Orejas M."/>
            <person name="Orosz E."/>
            <person name="Ouedraogo J.P."/>
            <person name="Overkamp K.M."/>
            <person name="Park H.-S."/>
            <person name="Perrone G."/>
            <person name="Piumi F."/>
            <person name="Punt P.J."/>
            <person name="Ram A.F."/>
            <person name="Ramon A."/>
            <person name="Rauscher S."/>
            <person name="Record E."/>
            <person name="Riano-Pachon D.M."/>
            <person name="Robert V."/>
            <person name="Roehrig J."/>
            <person name="Ruller R."/>
            <person name="Salamov A."/>
            <person name="Salih N.S."/>
            <person name="Samson R.A."/>
            <person name="Sandor E."/>
            <person name="Sanguinetti M."/>
            <person name="Schuetze T."/>
            <person name="Sepcic K."/>
            <person name="Shelest E."/>
            <person name="Sherlock G."/>
            <person name="Sophianopoulou V."/>
            <person name="Squina F.M."/>
            <person name="Sun H."/>
            <person name="Susca A."/>
            <person name="Todd R.B."/>
            <person name="Tsang A."/>
            <person name="Unkles S.E."/>
            <person name="van de Wiele N."/>
            <person name="van Rossen-Uffink D."/>
            <person name="Oliveira J.V."/>
            <person name="Vesth T.C."/>
            <person name="Visser J."/>
            <person name="Yu J.-H."/>
            <person name="Zhou M."/>
            <person name="Andersen M.R."/>
            <person name="Archer D.B."/>
            <person name="Baker S.E."/>
            <person name="Benoit I."/>
            <person name="Brakhage A.A."/>
            <person name="Braus G.H."/>
            <person name="Fischer R."/>
            <person name="Frisvad J.C."/>
            <person name="Goldman G.H."/>
            <person name="Houbraken J."/>
            <person name="Oakley B."/>
            <person name="Pocsi I."/>
            <person name="Scazzocchio C."/>
            <person name="Seiboth B."/>
            <person name="vanKuyk P.A."/>
            <person name="Wortman J."/>
            <person name="Dyer P.S."/>
            <person name="Grigoriev I.V."/>
        </authorList>
    </citation>
    <scope>NUCLEOTIDE SEQUENCE [LARGE SCALE GENOMIC DNA]</scope>
    <source>
        <strain evidence="6">CBS 593.65</strain>
    </source>
</reference>
<dbReference type="SMART" id="SM00248">
    <property type="entry name" value="ANK"/>
    <property type="match status" value="3"/>
</dbReference>
<dbReference type="InterPro" id="IPR002110">
    <property type="entry name" value="Ankyrin_rpt"/>
</dbReference>
<evidence type="ECO:0000256" key="1">
    <source>
        <dbReference type="ARBA" id="ARBA00022737"/>
    </source>
</evidence>